<dbReference type="EMBL" id="CM042019">
    <property type="protein sequence ID" value="KAI3825076.1"/>
    <property type="molecule type" value="Genomic_DNA"/>
</dbReference>
<gene>
    <name evidence="1" type="ORF">L1987_06552</name>
</gene>
<protein>
    <submittedName>
        <fullName evidence="1">Uncharacterized protein</fullName>
    </submittedName>
</protein>
<organism evidence="1 2">
    <name type="scientific">Smallanthus sonchifolius</name>
    <dbReference type="NCBI Taxonomy" id="185202"/>
    <lineage>
        <taxon>Eukaryota</taxon>
        <taxon>Viridiplantae</taxon>
        <taxon>Streptophyta</taxon>
        <taxon>Embryophyta</taxon>
        <taxon>Tracheophyta</taxon>
        <taxon>Spermatophyta</taxon>
        <taxon>Magnoliopsida</taxon>
        <taxon>eudicotyledons</taxon>
        <taxon>Gunneridae</taxon>
        <taxon>Pentapetalae</taxon>
        <taxon>asterids</taxon>
        <taxon>campanulids</taxon>
        <taxon>Asterales</taxon>
        <taxon>Asteraceae</taxon>
        <taxon>Asteroideae</taxon>
        <taxon>Heliantheae alliance</taxon>
        <taxon>Millerieae</taxon>
        <taxon>Smallanthus</taxon>
    </lineage>
</organism>
<keyword evidence="2" id="KW-1185">Reference proteome</keyword>
<name>A0ACB9JYF2_9ASTR</name>
<proteinExistence type="predicted"/>
<dbReference type="Proteomes" id="UP001056120">
    <property type="component" value="Linkage Group LG02"/>
</dbReference>
<comment type="caution">
    <text evidence="1">The sequence shown here is derived from an EMBL/GenBank/DDBJ whole genome shotgun (WGS) entry which is preliminary data.</text>
</comment>
<evidence type="ECO:0000313" key="1">
    <source>
        <dbReference type="EMBL" id="KAI3825076.1"/>
    </source>
</evidence>
<sequence length="114" mass="12814">MLAVGNNCGNVGFGNIDSDEDNGIYVYHLHSCLVSEISIHPYSLSNVPPIIISDLSMTWQVDDKKLVRKIMGNNSNEGCYRVTRCVDVKAMKLDEKNIARLLPRRITEVKFFPA</sequence>
<reference evidence="1 2" key="2">
    <citation type="journal article" date="2022" name="Mol. Ecol. Resour.">
        <title>The genomes of chicory, endive, great burdock and yacon provide insights into Asteraceae paleo-polyploidization history and plant inulin production.</title>
        <authorList>
            <person name="Fan W."/>
            <person name="Wang S."/>
            <person name="Wang H."/>
            <person name="Wang A."/>
            <person name="Jiang F."/>
            <person name="Liu H."/>
            <person name="Zhao H."/>
            <person name="Xu D."/>
            <person name="Zhang Y."/>
        </authorList>
    </citation>
    <scope>NUCLEOTIDE SEQUENCE [LARGE SCALE GENOMIC DNA]</scope>
    <source>
        <strain evidence="2">cv. Yunnan</strain>
        <tissue evidence="1">Leaves</tissue>
    </source>
</reference>
<reference evidence="2" key="1">
    <citation type="journal article" date="2022" name="Mol. Ecol. Resour.">
        <title>The genomes of chicory, endive, great burdock and yacon provide insights into Asteraceae palaeo-polyploidization history and plant inulin production.</title>
        <authorList>
            <person name="Fan W."/>
            <person name="Wang S."/>
            <person name="Wang H."/>
            <person name="Wang A."/>
            <person name="Jiang F."/>
            <person name="Liu H."/>
            <person name="Zhao H."/>
            <person name="Xu D."/>
            <person name="Zhang Y."/>
        </authorList>
    </citation>
    <scope>NUCLEOTIDE SEQUENCE [LARGE SCALE GENOMIC DNA]</scope>
    <source>
        <strain evidence="2">cv. Yunnan</strain>
    </source>
</reference>
<evidence type="ECO:0000313" key="2">
    <source>
        <dbReference type="Proteomes" id="UP001056120"/>
    </source>
</evidence>
<accession>A0ACB9JYF2</accession>